<feature type="transmembrane region" description="Helical" evidence="1">
    <location>
        <begin position="12"/>
        <end position="36"/>
    </location>
</feature>
<dbReference type="RefSeq" id="WP_300449553.1">
    <property type="nucleotide sequence ID" value="NZ_CP145316.1"/>
</dbReference>
<organism evidence="2 3">
    <name type="scientific">Helicobacter mastomyrinus</name>
    <dbReference type="NCBI Taxonomy" id="287948"/>
    <lineage>
        <taxon>Bacteria</taxon>
        <taxon>Pseudomonadati</taxon>
        <taxon>Campylobacterota</taxon>
        <taxon>Epsilonproteobacteria</taxon>
        <taxon>Campylobacterales</taxon>
        <taxon>Helicobacteraceae</taxon>
        <taxon>Helicobacter</taxon>
    </lineage>
</organism>
<feature type="transmembrane region" description="Helical" evidence="1">
    <location>
        <begin position="71"/>
        <end position="94"/>
    </location>
</feature>
<sequence>MNIESRFTEKTTYFILIGCIALAFVVSILLCLFLYFETLVFWEEASPCMVEQSFECLLNALTHQSFLNVKISTFITCIVSINGIVASLIFLMLFKQKG</sequence>
<dbReference type="EMBL" id="CP145316">
    <property type="protein sequence ID" value="XAM17602.1"/>
    <property type="molecule type" value="Genomic_DNA"/>
</dbReference>
<reference evidence="2 3" key="1">
    <citation type="submission" date="2024-02" db="EMBL/GenBank/DDBJ databases">
        <title>Genome and pathogenicity analysis of Helicobacter mastomyrinus isolated from mice.</title>
        <authorList>
            <person name="Zhu L."/>
        </authorList>
    </citation>
    <scope>NUCLEOTIDE SEQUENCE [LARGE SCALE GENOMIC DNA]</scope>
    <source>
        <strain evidence="2 3">Hm-17</strain>
    </source>
</reference>
<evidence type="ECO:0000256" key="1">
    <source>
        <dbReference type="SAM" id="Phobius"/>
    </source>
</evidence>
<proteinExistence type="predicted"/>
<accession>A0ABZ3F364</accession>
<name>A0ABZ3F364_9HELI</name>
<evidence type="ECO:0000313" key="2">
    <source>
        <dbReference type="EMBL" id="XAM17602.1"/>
    </source>
</evidence>
<evidence type="ECO:0008006" key="4">
    <source>
        <dbReference type="Google" id="ProtNLM"/>
    </source>
</evidence>
<keyword evidence="1" id="KW-1133">Transmembrane helix</keyword>
<evidence type="ECO:0000313" key="3">
    <source>
        <dbReference type="Proteomes" id="UP001434737"/>
    </source>
</evidence>
<keyword evidence="1" id="KW-0472">Membrane</keyword>
<keyword evidence="3" id="KW-1185">Reference proteome</keyword>
<dbReference type="Proteomes" id="UP001434737">
    <property type="component" value="Chromosome"/>
</dbReference>
<keyword evidence="1" id="KW-0812">Transmembrane</keyword>
<protein>
    <recommendedName>
        <fullName evidence="4">DUF4321 domain-containing protein</fullName>
    </recommendedName>
</protein>
<gene>
    <name evidence="2" type="ORF">V3I05_07895</name>
</gene>